<keyword evidence="5" id="KW-0482">Metalloprotease</keyword>
<dbReference type="InterPro" id="IPR002933">
    <property type="entry name" value="Peptidase_M20"/>
</dbReference>
<keyword evidence="6" id="KW-0224">Dipeptidase</keyword>
<dbReference type="PANTHER" id="PTHR43808">
    <property type="entry name" value="ACETYLORNITHINE DEACETYLASE"/>
    <property type="match status" value="1"/>
</dbReference>
<accession>A0A380FHL1</accession>
<dbReference type="SUPFAM" id="SSF53187">
    <property type="entry name" value="Zn-dependent exopeptidases"/>
    <property type="match status" value="1"/>
</dbReference>
<dbReference type="GO" id="GO:0008270">
    <property type="term" value="F:zinc ion binding"/>
    <property type="evidence" value="ECO:0007669"/>
    <property type="project" value="InterPro"/>
</dbReference>
<protein>
    <submittedName>
        <fullName evidence="6">Dipeptidase PepV</fullName>
        <ecNumber evidence="6">3.4.13.-</ecNumber>
    </submittedName>
</protein>
<dbReference type="GO" id="GO:0008237">
    <property type="term" value="F:metallopeptidase activity"/>
    <property type="evidence" value="ECO:0007669"/>
    <property type="project" value="UniProtKB-KW"/>
</dbReference>
<dbReference type="Pfam" id="PF01546">
    <property type="entry name" value="Peptidase_M20"/>
    <property type="match status" value="1"/>
</dbReference>
<dbReference type="EMBL" id="UHDK01000001">
    <property type="protein sequence ID" value="SUM33638.1"/>
    <property type="molecule type" value="Genomic_DNA"/>
</dbReference>
<dbReference type="GO" id="GO:0006526">
    <property type="term" value="P:L-arginine biosynthetic process"/>
    <property type="evidence" value="ECO:0007669"/>
    <property type="project" value="TreeGrafter"/>
</dbReference>
<name>A0A380FHL1_STAGA</name>
<evidence type="ECO:0000313" key="7">
    <source>
        <dbReference type="Proteomes" id="UP000255277"/>
    </source>
</evidence>
<dbReference type="PANTHER" id="PTHR43808:SF31">
    <property type="entry name" value="N-ACETYL-L-CITRULLINE DEACETYLASE"/>
    <property type="match status" value="1"/>
</dbReference>
<keyword evidence="3" id="KW-0645">Protease</keyword>
<evidence type="ECO:0000256" key="5">
    <source>
        <dbReference type="ARBA" id="ARBA00023049"/>
    </source>
</evidence>
<sequence length="184" mass="20582">MWREKVQEYENQIIEDLKGLLAIESVRDDSKSSTENPVGPGPRQALDYMYKIAERDGFGTHDVDHIAGRIEVGSGEDVFGILCHVDVVPAGEGWDTNPFDPVVTEDKVIARGTLDDKGPTIAAYYAVKILNDMKVNWKKRIHIIIGTDEESDWKCTDRYFKTEEMPALGFAPDAEFPAIHGEKG</sequence>
<dbReference type="GO" id="GO:0016805">
    <property type="term" value="F:dipeptidase activity"/>
    <property type="evidence" value="ECO:0007669"/>
    <property type="project" value="UniProtKB-KW"/>
</dbReference>
<dbReference type="AlphaFoldDB" id="A0A380FHL1"/>
<evidence type="ECO:0000256" key="2">
    <source>
        <dbReference type="ARBA" id="ARBA00006247"/>
    </source>
</evidence>
<evidence type="ECO:0000256" key="4">
    <source>
        <dbReference type="ARBA" id="ARBA00022833"/>
    </source>
</evidence>
<comment type="cofactor">
    <cofactor evidence="1">
        <name>Zn(2+)</name>
        <dbReference type="ChEBI" id="CHEBI:29105"/>
    </cofactor>
</comment>
<comment type="similarity">
    <text evidence="2">Belongs to the peptidase M20A family.</text>
</comment>
<proteinExistence type="inferred from homology"/>
<dbReference type="InterPro" id="IPR050072">
    <property type="entry name" value="Peptidase_M20A"/>
</dbReference>
<dbReference type="InterPro" id="IPR010964">
    <property type="entry name" value="M20A_pepV-rel"/>
</dbReference>
<evidence type="ECO:0000256" key="3">
    <source>
        <dbReference type="ARBA" id="ARBA00022670"/>
    </source>
</evidence>
<dbReference type="NCBIfam" id="TIGR01887">
    <property type="entry name" value="dipeptidaselike"/>
    <property type="match status" value="1"/>
</dbReference>
<keyword evidence="4" id="KW-0862">Zinc</keyword>
<evidence type="ECO:0000256" key="1">
    <source>
        <dbReference type="ARBA" id="ARBA00001947"/>
    </source>
</evidence>
<reference evidence="6 7" key="1">
    <citation type="submission" date="2018-06" db="EMBL/GenBank/DDBJ databases">
        <authorList>
            <consortium name="Pathogen Informatics"/>
            <person name="Doyle S."/>
        </authorList>
    </citation>
    <scope>NUCLEOTIDE SEQUENCE [LARGE SCALE GENOMIC DNA]</scope>
    <source>
        <strain evidence="6 7">NCTC12195</strain>
    </source>
</reference>
<dbReference type="Proteomes" id="UP000255277">
    <property type="component" value="Unassembled WGS sequence"/>
</dbReference>
<dbReference type="Gene3D" id="3.40.630.10">
    <property type="entry name" value="Zn peptidases"/>
    <property type="match status" value="1"/>
</dbReference>
<keyword evidence="6" id="KW-0378">Hydrolase</keyword>
<dbReference type="GO" id="GO:0006508">
    <property type="term" value="P:proteolysis"/>
    <property type="evidence" value="ECO:0007669"/>
    <property type="project" value="UniProtKB-KW"/>
</dbReference>
<dbReference type="GO" id="GO:0008777">
    <property type="term" value="F:acetylornithine deacetylase activity"/>
    <property type="evidence" value="ECO:0007669"/>
    <property type="project" value="TreeGrafter"/>
</dbReference>
<evidence type="ECO:0000313" key="6">
    <source>
        <dbReference type="EMBL" id="SUM33638.1"/>
    </source>
</evidence>
<organism evidence="6 7">
    <name type="scientific">Staphylococcus gallinarum</name>
    <dbReference type="NCBI Taxonomy" id="1293"/>
    <lineage>
        <taxon>Bacteria</taxon>
        <taxon>Bacillati</taxon>
        <taxon>Bacillota</taxon>
        <taxon>Bacilli</taxon>
        <taxon>Bacillales</taxon>
        <taxon>Staphylococcaceae</taxon>
        <taxon>Staphylococcus</taxon>
    </lineage>
</organism>
<dbReference type="STRING" id="1293.SH09_04290"/>
<gene>
    <name evidence="6" type="ORF">NCTC12195_03104</name>
</gene>
<dbReference type="EC" id="3.4.13.-" evidence="6"/>